<dbReference type="SMART" id="SM00715">
    <property type="entry name" value="LA"/>
    <property type="match status" value="1"/>
</dbReference>
<name>A0A8H4QSV5_9AGAR</name>
<evidence type="ECO:0000313" key="5">
    <source>
        <dbReference type="EMBL" id="KAF4616729.1"/>
    </source>
</evidence>
<accession>A0A8H4QSV5</accession>
<comment type="caution">
    <text evidence="5">The sequence shown here is derived from an EMBL/GenBank/DDBJ whole genome shotgun (WGS) entry which is preliminary data.</text>
</comment>
<dbReference type="Pfam" id="PF05383">
    <property type="entry name" value="La"/>
    <property type="match status" value="1"/>
</dbReference>
<evidence type="ECO:0000256" key="3">
    <source>
        <dbReference type="SAM" id="MobiDB-lite"/>
    </source>
</evidence>
<dbReference type="InterPro" id="IPR006630">
    <property type="entry name" value="La_HTH"/>
</dbReference>
<feature type="compositionally biased region" description="Polar residues" evidence="3">
    <location>
        <begin position="78"/>
        <end position="102"/>
    </location>
</feature>
<dbReference type="CDD" id="cd07323">
    <property type="entry name" value="LAM"/>
    <property type="match status" value="1"/>
</dbReference>
<dbReference type="InterPro" id="IPR036390">
    <property type="entry name" value="WH_DNA-bd_sf"/>
</dbReference>
<keyword evidence="1 2" id="KW-0694">RNA-binding</keyword>
<dbReference type="Gene3D" id="1.10.10.10">
    <property type="entry name" value="Winged helix-like DNA-binding domain superfamily/Winged helix DNA-binding domain"/>
    <property type="match status" value="1"/>
</dbReference>
<evidence type="ECO:0000313" key="6">
    <source>
        <dbReference type="Proteomes" id="UP000521872"/>
    </source>
</evidence>
<feature type="compositionally biased region" description="Low complexity" evidence="3">
    <location>
        <begin position="290"/>
        <end position="303"/>
    </location>
</feature>
<gene>
    <name evidence="5" type="ORF">D9613_008664</name>
</gene>
<feature type="compositionally biased region" description="Low complexity" evidence="3">
    <location>
        <begin position="125"/>
        <end position="157"/>
    </location>
</feature>
<evidence type="ECO:0000256" key="2">
    <source>
        <dbReference type="PROSITE-ProRule" id="PRU00332"/>
    </source>
</evidence>
<feature type="compositionally biased region" description="Polar residues" evidence="3">
    <location>
        <begin position="213"/>
        <end position="242"/>
    </location>
</feature>
<feature type="compositionally biased region" description="Polar residues" evidence="3">
    <location>
        <begin position="333"/>
        <end position="353"/>
    </location>
</feature>
<keyword evidence="6" id="KW-1185">Reference proteome</keyword>
<reference evidence="5 6" key="1">
    <citation type="submission" date="2019-12" db="EMBL/GenBank/DDBJ databases">
        <authorList>
            <person name="Floudas D."/>
            <person name="Bentzer J."/>
            <person name="Ahren D."/>
            <person name="Johansson T."/>
            <person name="Persson P."/>
            <person name="Tunlid A."/>
        </authorList>
    </citation>
    <scope>NUCLEOTIDE SEQUENCE [LARGE SCALE GENOMIC DNA]</scope>
    <source>
        <strain evidence="5 6">CBS 102.39</strain>
    </source>
</reference>
<evidence type="ECO:0000256" key="1">
    <source>
        <dbReference type="ARBA" id="ARBA00022884"/>
    </source>
</evidence>
<dbReference type="AlphaFoldDB" id="A0A8H4QSV5"/>
<dbReference type="EMBL" id="JAACJL010000031">
    <property type="protein sequence ID" value="KAF4616729.1"/>
    <property type="molecule type" value="Genomic_DNA"/>
</dbReference>
<dbReference type="GO" id="GO:0045727">
    <property type="term" value="P:positive regulation of translation"/>
    <property type="evidence" value="ECO:0007669"/>
    <property type="project" value="TreeGrafter"/>
</dbReference>
<dbReference type="GO" id="GO:0005829">
    <property type="term" value="C:cytosol"/>
    <property type="evidence" value="ECO:0007669"/>
    <property type="project" value="TreeGrafter"/>
</dbReference>
<dbReference type="PANTHER" id="PTHR22792:SF132">
    <property type="entry name" value="LA-RELATED PROTEIN 1"/>
    <property type="match status" value="1"/>
</dbReference>
<feature type="compositionally biased region" description="Polar residues" evidence="3">
    <location>
        <begin position="59"/>
        <end position="69"/>
    </location>
</feature>
<feature type="region of interest" description="Disordered" evidence="3">
    <location>
        <begin position="740"/>
        <end position="785"/>
    </location>
</feature>
<proteinExistence type="predicted"/>
<dbReference type="Proteomes" id="UP000521872">
    <property type="component" value="Unassembled WGS sequence"/>
</dbReference>
<protein>
    <recommendedName>
        <fullName evidence="4">HTH La-type RNA-binding domain-containing protein</fullName>
    </recommendedName>
</protein>
<feature type="compositionally biased region" description="Polar residues" evidence="3">
    <location>
        <begin position="1"/>
        <end position="17"/>
    </location>
</feature>
<dbReference type="PROSITE" id="PS50961">
    <property type="entry name" value="HTH_LA"/>
    <property type="match status" value="1"/>
</dbReference>
<dbReference type="GO" id="GO:0003723">
    <property type="term" value="F:RNA binding"/>
    <property type="evidence" value="ECO:0007669"/>
    <property type="project" value="UniProtKB-UniRule"/>
</dbReference>
<dbReference type="InterPro" id="IPR045180">
    <property type="entry name" value="La_dom_prot"/>
</dbReference>
<evidence type="ECO:0000259" key="4">
    <source>
        <dbReference type="PROSITE" id="PS50961"/>
    </source>
</evidence>
<dbReference type="SUPFAM" id="SSF46785">
    <property type="entry name" value="Winged helix' DNA-binding domain"/>
    <property type="match status" value="1"/>
</dbReference>
<dbReference type="PANTHER" id="PTHR22792">
    <property type="entry name" value="LUPUS LA PROTEIN-RELATED"/>
    <property type="match status" value="1"/>
</dbReference>
<feature type="compositionally biased region" description="Acidic residues" evidence="3">
    <location>
        <begin position="765"/>
        <end position="785"/>
    </location>
</feature>
<feature type="region of interest" description="Disordered" evidence="3">
    <location>
        <begin position="1"/>
        <end position="459"/>
    </location>
</feature>
<feature type="compositionally biased region" description="Basic and acidic residues" evidence="3">
    <location>
        <begin position="178"/>
        <end position="193"/>
    </location>
</feature>
<sequence>MQQIPKSPQALNVWNNHRQGDPNMPIKVSEEHWPSIGTPGPTKKANKVWGPAKGGRLNGNENLSTVTTSGLGGKRGKSPNNTRVEVGQNAHNNATAGASGTETLPPAAATASKEKMMFGSIDPGSVVSSVLSGSASTSRSAANSSSSALTSNKSATNNEAPLKSKKSKPRNKKNRNKKRDEDKKHNETTHDDSSTTVTPSSSRLTFSVGVDADSSQNRKPGSRASSTRGSAENDKMTTSTSSESRRWKFGTASRSRSNTPPPQPPPSETVIPLDGTAPADQHLYPYPQASTTSTSTSSSSSSTIFDPRASAFVSSSSSSSTTPPQAVPPTLPSLPNSYPTSLTPTPFGVNQASGDRPSAYANGHPDPDLEVKNYPHVSAYPPVAQGPSLPEGTPLPAPPRGGWLDEPNGMFSGGRGRRGGRGYANANGGEPRPRRGRGGGMNNGYRGYNGPRGGSHRAPTEPPPFTVVPPPQTRLPLPLPVPLPLIPHMANSGAAGPPVPAPLSTVPFPLDPMRYWLLGQMEYYMSPQNMAQDFYLRQQMDARGWIPISLFTSFNRVKTLIPPPADEEAQTRLVGEVLTLSSLVQVRGGMVRMGGWERYVLPDAKPSEVDESLPEPRYGGYPLPMSPYGYPPHMPYPTGYMPSPTGDEGYWPGQHPYSPNAHRPENGQFDPSSAASSWPHYPFEVQPPSFDGAEQSQNAVGGGEEQDGSLDAEVSSSVVDEVVPALKSLSLVNGHAEAADSNSEAGALEQPNASGAVTSVKADEQAVENEVEEEEVELEEDDSDEDVVFVMGAENHVVSWSSPANSQRQSGKP</sequence>
<organism evidence="5 6">
    <name type="scientific">Agrocybe pediades</name>
    <dbReference type="NCBI Taxonomy" id="84607"/>
    <lineage>
        <taxon>Eukaryota</taxon>
        <taxon>Fungi</taxon>
        <taxon>Dikarya</taxon>
        <taxon>Basidiomycota</taxon>
        <taxon>Agaricomycotina</taxon>
        <taxon>Agaricomycetes</taxon>
        <taxon>Agaricomycetidae</taxon>
        <taxon>Agaricales</taxon>
        <taxon>Agaricineae</taxon>
        <taxon>Strophariaceae</taxon>
        <taxon>Agrocybe</taxon>
    </lineage>
</organism>
<feature type="domain" description="HTH La-type RNA-binding" evidence="4">
    <location>
        <begin position="507"/>
        <end position="603"/>
    </location>
</feature>
<dbReference type="GO" id="GO:0010494">
    <property type="term" value="C:cytoplasmic stress granule"/>
    <property type="evidence" value="ECO:0007669"/>
    <property type="project" value="TreeGrafter"/>
</dbReference>
<dbReference type="InterPro" id="IPR036388">
    <property type="entry name" value="WH-like_DNA-bd_sf"/>
</dbReference>
<feature type="region of interest" description="Disordered" evidence="3">
    <location>
        <begin position="645"/>
        <end position="710"/>
    </location>
</feature>
<feature type="compositionally biased region" description="Basic residues" evidence="3">
    <location>
        <begin position="163"/>
        <end position="177"/>
    </location>
</feature>